<feature type="region of interest" description="Disordered" evidence="1">
    <location>
        <begin position="90"/>
        <end position="113"/>
    </location>
</feature>
<keyword evidence="3" id="KW-1185">Reference proteome</keyword>
<organism evidence="2 3">
    <name type="scientific">Nonomuraea monospora</name>
    <dbReference type="NCBI Taxonomy" id="568818"/>
    <lineage>
        <taxon>Bacteria</taxon>
        <taxon>Bacillati</taxon>
        <taxon>Actinomycetota</taxon>
        <taxon>Actinomycetes</taxon>
        <taxon>Streptosporangiales</taxon>
        <taxon>Streptosporangiaceae</taxon>
        <taxon>Nonomuraea</taxon>
    </lineage>
</organism>
<protein>
    <submittedName>
        <fullName evidence="2">Uncharacterized protein</fullName>
    </submittedName>
</protein>
<sequence>MLEPPYVNQGKRPGGTYAAACRALPDQEGRSRWALSVRSSPKVVKKSLKLSVALNPNGSCQPGATCDSSYLKLFGHESFMATLSLSGLPEMGKKRGEHARLLPPPADRKLRRS</sequence>
<evidence type="ECO:0000256" key="1">
    <source>
        <dbReference type="SAM" id="MobiDB-lite"/>
    </source>
</evidence>
<name>A0ABN3CY83_9ACTN</name>
<evidence type="ECO:0000313" key="2">
    <source>
        <dbReference type="EMBL" id="GAA2214223.1"/>
    </source>
</evidence>
<feature type="compositionally biased region" description="Basic and acidic residues" evidence="1">
    <location>
        <begin position="91"/>
        <end position="100"/>
    </location>
</feature>
<gene>
    <name evidence="2" type="ORF">GCM10009850_096880</name>
</gene>
<dbReference type="Proteomes" id="UP001499843">
    <property type="component" value="Unassembled WGS sequence"/>
</dbReference>
<reference evidence="2 3" key="1">
    <citation type="journal article" date="2019" name="Int. J. Syst. Evol. Microbiol.">
        <title>The Global Catalogue of Microorganisms (GCM) 10K type strain sequencing project: providing services to taxonomists for standard genome sequencing and annotation.</title>
        <authorList>
            <consortium name="The Broad Institute Genomics Platform"/>
            <consortium name="The Broad Institute Genome Sequencing Center for Infectious Disease"/>
            <person name="Wu L."/>
            <person name="Ma J."/>
        </authorList>
    </citation>
    <scope>NUCLEOTIDE SEQUENCE [LARGE SCALE GENOMIC DNA]</scope>
    <source>
        <strain evidence="2 3">JCM 16114</strain>
    </source>
</reference>
<dbReference type="EMBL" id="BAAAQX010000039">
    <property type="protein sequence ID" value="GAA2214223.1"/>
    <property type="molecule type" value="Genomic_DNA"/>
</dbReference>
<comment type="caution">
    <text evidence="2">The sequence shown here is derived from an EMBL/GenBank/DDBJ whole genome shotgun (WGS) entry which is preliminary data.</text>
</comment>
<proteinExistence type="predicted"/>
<accession>A0ABN3CY83</accession>
<evidence type="ECO:0000313" key="3">
    <source>
        <dbReference type="Proteomes" id="UP001499843"/>
    </source>
</evidence>